<dbReference type="EMBL" id="PITK01000336">
    <property type="protein sequence ID" value="TBU13803.1"/>
    <property type="molecule type" value="Genomic_DNA"/>
</dbReference>
<dbReference type="Proteomes" id="UP000292282">
    <property type="component" value="Unassembled WGS sequence"/>
</dbReference>
<protein>
    <submittedName>
        <fullName evidence="1">Uncharacterized protein</fullName>
    </submittedName>
</protein>
<sequence>MVSCRRIGTGRRGYGVKRVDWQVLLDLLGVIVDAFLDGPPDKNSISIAPSSAKSKGRVVYLHSMALYIKSYKSLPLKVRNHNEVNSFALFYDKKYIAKILSDKNLKTNIIPRLIFKINESDQNIFEKNNKAIYLLYFTEIHISIESKSPPDFKKSNNYRVFFKGLETCNLFELNPNESIEYGKKGFIDFLNFFKKIKIRSSYDQFEILKSLKNINFFEKIFKKNRSTTFEHFYLIFEIFSELLKVIDRNFDFNYDVHLVFEDLARIDLRDVIKEHYNTHLASKAGSSSRFTTCETRIFDIETRLISMFVMVFRDLLDHIFCDKSPKISKNIENFIMKFHWKIRLRRLFLIYFNKIRCLYAKINLFLF</sequence>
<gene>
    <name evidence="1" type="ORF">CWI38_0336p0010</name>
</gene>
<proteinExistence type="predicted"/>
<dbReference type="AlphaFoldDB" id="A0A4Q9M154"/>
<organism evidence="1 2">
    <name type="scientific">Hamiltosporidium tvaerminnensis</name>
    <dbReference type="NCBI Taxonomy" id="1176355"/>
    <lineage>
        <taxon>Eukaryota</taxon>
        <taxon>Fungi</taxon>
        <taxon>Fungi incertae sedis</taxon>
        <taxon>Microsporidia</taxon>
        <taxon>Dubosqiidae</taxon>
        <taxon>Hamiltosporidium</taxon>
    </lineage>
</organism>
<keyword evidence="2" id="KW-1185">Reference proteome</keyword>
<name>A0A4Q9M154_9MICR</name>
<evidence type="ECO:0000313" key="1">
    <source>
        <dbReference type="EMBL" id="TBU13803.1"/>
    </source>
</evidence>
<reference evidence="1 2" key="1">
    <citation type="submission" date="2017-12" db="EMBL/GenBank/DDBJ databases">
        <authorList>
            <person name="Pombert J.-F."/>
            <person name="Haag K.L."/>
            <person name="Ebert D."/>
        </authorList>
    </citation>
    <scope>NUCLEOTIDE SEQUENCE [LARGE SCALE GENOMIC DNA]</scope>
    <source>
        <strain evidence="1">IL-G-3</strain>
    </source>
</reference>
<evidence type="ECO:0000313" key="2">
    <source>
        <dbReference type="Proteomes" id="UP000292282"/>
    </source>
</evidence>
<accession>A0A4Q9M154</accession>
<dbReference type="VEuPathDB" id="MicrosporidiaDB:CWI38_0336p0010"/>
<comment type="caution">
    <text evidence="1">The sequence shown here is derived from an EMBL/GenBank/DDBJ whole genome shotgun (WGS) entry which is preliminary data.</text>
</comment>